<keyword evidence="1" id="KW-1133">Transmembrane helix</keyword>
<dbReference type="STRING" id="988801.SAMN05216522_111119"/>
<evidence type="ECO:0000313" key="2">
    <source>
        <dbReference type="EMBL" id="SER11191.1"/>
    </source>
</evidence>
<reference evidence="3" key="1">
    <citation type="submission" date="2016-10" db="EMBL/GenBank/DDBJ databases">
        <authorList>
            <person name="Varghese N."/>
            <person name="Submissions S."/>
        </authorList>
    </citation>
    <scope>NUCLEOTIDE SEQUENCE [LARGE SCALE GENOMIC DNA]</scope>
    <source>
        <strain evidence="3">8N4</strain>
    </source>
</reference>
<gene>
    <name evidence="2" type="ORF">SAMN05216522_111119</name>
</gene>
<dbReference type="AlphaFoldDB" id="A0A1H9LI52"/>
<evidence type="ECO:0000256" key="1">
    <source>
        <dbReference type="SAM" id="Phobius"/>
    </source>
</evidence>
<organism evidence="2 3">
    <name type="scientific">Rosenbergiella nectarea</name>
    <dbReference type="NCBI Taxonomy" id="988801"/>
    <lineage>
        <taxon>Bacteria</taxon>
        <taxon>Pseudomonadati</taxon>
        <taxon>Pseudomonadota</taxon>
        <taxon>Gammaproteobacteria</taxon>
        <taxon>Enterobacterales</taxon>
        <taxon>Erwiniaceae</taxon>
        <taxon>Rosenbergiella</taxon>
    </lineage>
</organism>
<evidence type="ECO:0000313" key="3">
    <source>
        <dbReference type="Proteomes" id="UP000242515"/>
    </source>
</evidence>
<keyword evidence="1" id="KW-0472">Membrane</keyword>
<feature type="transmembrane region" description="Helical" evidence="1">
    <location>
        <begin position="23"/>
        <end position="41"/>
    </location>
</feature>
<sequence>MSVDYFLRVGTACGGKILTGDGALLRMVAGCAVAGFNWLLLDISVRNVYSMLNLPHSGEAETPMPDA</sequence>
<proteinExistence type="predicted"/>
<name>A0A1H9LI52_9GAMM</name>
<dbReference type="EMBL" id="FOGC01000011">
    <property type="protein sequence ID" value="SER11191.1"/>
    <property type="molecule type" value="Genomic_DNA"/>
</dbReference>
<dbReference type="RefSeq" id="WP_092677600.1">
    <property type="nucleotide sequence ID" value="NZ_FOGC01000011.1"/>
</dbReference>
<dbReference type="Proteomes" id="UP000242515">
    <property type="component" value="Unassembled WGS sequence"/>
</dbReference>
<protein>
    <submittedName>
        <fullName evidence="2">Uncharacterized protein</fullName>
    </submittedName>
</protein>
<keyword evidence="1" id="KW-0812">Transmembrane</keyword>
<accession>A0A1H9LI52</accession>
<keyword evidence="3" id="KW-1185">Reference proteome</keyword>